<evidence type="ECO:0000256" key="5">
    <source>
        <dbReference type="ARBA" id="ARBA00023136"/>
    </source>
</evidence>
<comment type="subcellular location">
    <subcellularLocation>
        <location evidence="1">Membrane</location>
        <topology evidence="1">Multi-pass membrane protein</topology>
    </subcellularLocation>
</comment>
<evidence type="ECO:0000256" key="4">
    <source>
        <dbReference type="ARBA" id="ARBA00022989"/>
    </source>
</evidence>
<dbReference type="Proteomes" id="UP000023758">
    <property type="component" value="Unassembled WGS sequence"/>
</dbReference>
<dbReference type="InterPro" id="IPR011701">
    <property type="entry name" value="MFS"/>
</dbReference>
<accession>A0A022VYM8</accession>
<feature type="domain" description="Major facilitator superfamily (MFS) profile" evidence="8">
    <location>
        <begin position="26"/>
        <end position="500"/>
    </location>
</feature>
<dbReference type="GO" id="GO:0016020">
    <property type="term" value="C:membrane"/>
    <property type="evidence" value="ECO:0007669"/>
    <property type="project" value="UniProtKB-SubCell"/>
</dbReference>
<keyword evidence="2" id="KW-0813">Transport</keyword>
<feature type="transmembrane region" description="Helical" evidence="7">
    <location>
        <begin position="392"/>
        <end position="417"/>
    </location>
</feature>
<dbReference type="GO" id="GO:0022857">
    <property type="term" value="F:transmembrane transporter activity"/>
    <property type="evidence" value="ECO:0007669"/>
    <property type="project" value="InterPro"/>
</dbReference>
<evidence type="ECO:0000256" key="1">
    <source>
        <dbReference type="ARBA" id="ARBA00004141"/>
    </source>
</evidence>
<dbReference type="AlphaFoldDB" id="A0A022VYM8"/>
<feature type="transmembrane region" description="Helical" evidence="7">
    <location>
        <begin position="181"/>
        <end position="201"/>
    </location>
</feature>
<evidence type="ECO:0000256" key="3">
    <source>
        <dbReference type="ARBA" id="ARBA00022692"/>
    </source>
</evidence>
<feature type="transmembrane region" description="Helical" evidence="7">
    <location>
        <begin position="124"/>
        <end position="142"/>
    </location>
</feature>
<evidence type="ECO:0000256" key="7">
    <source>
        <dbReference type="SAM" id="Phobius"/>
    </source>
</evidence>
<feature type="transmembrane region" description="Helical" evidence="7">
    <location>
        <begin position="429"/>
        <end position="457"/>
    </location>
</feature>
<evidence type="ECO:0000256" key="2">
    <source>
        <dbReference type="ARBA" id="ARBA00022448"/>
    </source>
</evidence>
<dbReference type="Gene3D" id="1.20.1250.20">
    <property type="entry name" value="MFS general substrate transporter like domains"/>
    <property type="match status" value="1"/>
</dbReference>
<dbReference type="SUPFAM" id="SSF103473">
    <property type="entry name" value="MFS general substrate transporter"/>
    <property type="match status" value="1"/>
</dbReference>
<reference evidence="9" key="1">
    <citation type="submission" date="2014-02" db="EMBL/GenBank/DDBJ databases">
        <title>The Genome Sequence of Trichophyton rubrum (morphotype fischeri) CBS 288.86.</title>
        <authorList>
            <consortium name="The Broad Institute Genomics Platform"/>
            <person name="Cuomo C.A."/>
            <person name="White T.C."/>
            <person name="Graser Y."/>
            <person name="Martinez-Rossi N."/>
            <person name="Heitman J."/>
            <person name="Young S.K."/>
            <person name="Zeng Q."/>
            <person name="Gargeya S."/>
            <person name="Abouelleil A."/>
            <person name="Alvarado L."/>
            <person name="Chapman S.B."/>
            <person name="Gainer-Dewar J."/>
            <person name="Goldberg J."/>
            <person name="Griggs A."/>
            <person name="Gujja S."/>
            <person name="Hansen M."/>
            <person name="Howarth C."/>
            <person name="Imamovic A."/>
            <person name="Larimer J."/>
            <person name="Martinez D."/>
            <person name="Murphy C."/>
            <person name="Pearson M.D."/>
            <person name="Persinoti G."/>
            <person name="Poon T."/>
            <person name="Priest M."/>
            <person name="Roberts A.D."/>
            <person name="Saif S."/>
            <person name="Shea T.D."/>
            <person name="Sykes S.N."/>
            <person name="Wortman J."/>
            <person name="Nusbaum C."/>
            <person name="Birren B."/>
        </authorList>
    </citation>
    <scope>NUCLEOTIDE SEQUENCE [LARGE SCALE GENOMIC DNA]</scope>
    <source>
        <strain evidence="9">CBS 288.86</strain>
    </source>
</reference>
<dbReference type="OrthoDB" id="440755at2759"/>
<proteinExistence type="predicted"/>
<evidence type="ECO:0000259" key="8">
    <source>
        <dbReference type="PROSITE" id="PS50850"/>
    </source>
</evidence>
<dbReference type="EMBL" id="KK207873">
    <property type="protein sequence ID" value="EZF51131.1"/>
    <property type="molecule type" value="Genomic_DNA"/>
</dbReference>
<feature type="compositionally biased region" description="Polar residues" evidence="6">
    <location>
        <begin position="525"/>
        <end position="537"/>
    </location>
</feature>
<sequence length="537" mass="57600">MGSLVKFLKRLAALPNGAEEARPNLILLVVCSAMFLDLSNLSAVTIALPTIGEQLHADQAKLQWVISAYALTFGSFLILGGRGGDIFSHRRVLLFGSYVFSLFTLVSALAPTFTALVIARAFQGIGAGFTIPSAQAHVAIYFPSPAERAKALGFWAAAGSVGFIVGLILGGVLTALISWRWIFWISLILSAIVVPTAHVFLPRAKTARSPAAREITKEEQEEKKFFRSIKAHLIRFDILGISLGVPSLLLLTYALTSANTTGWGSPSIISTLAISSLLLLLFALHESRAPQALINPRLFRPSFTLTLILAVATYAVRQACSYFLTLQIQSYGSSPLHTSLLFPPVGISALVTNTIAGRLVPLLGARAMFVIGWALCIPGVVLFSFITRQTSYWRFAFPGMILYIAGLGVVYITANFVVVSSASKSDQGVVAGVFNVALQVGGSVLGLAVLTAVADGINRQYGDGKSGVLSLVGYQSVYYSCIILCAVALVLSLVIEVPEAMKGSLWKTPDQEPTTQQVKTRDKTQPQQQTETAIEMK</sequence>
<dbReference type="PANTHER" id="PTHR42718">
    <property type="entry name" value="MAJOR FACILITATOR SUPERFAMILY MULTIDRUG TRANSPORTER MFSC"/>
    <property type="match status" value="1"/>
</dbReference>
<keyword evidence="3 7" id="KW-0812">Transmembrane</keyword>
<feature type="transmembrane region" description="Helical" evidence="7">
    <location>
        <begin position="367"/>
        <end position="386"/>
    </location>
</feature>
<dbReference type="HOGENOM" id="CLU_000960_28_2_1"/>
<feature type="region of interest" description="Disordered" evidence="6">
    <location>
        <begin position="505"/>
        <end position="537"/>
    </location>
</feature>
<protein>
    <recommendedName>
        <fullName evidence="8">Major facilitator superfamily (MFS) profile domain-containing protein</fullName>
    </recommendedName>
</protein>
<feature type="transmembrane region" description="Helical" evidence="7">
    <location>
        <begin position="340"/>
        <end position="360"/>
    </location>
</feature>
<feature type="transmembrane region" description="Helical" evidence="7">
    <location>
        <begin position="233"/>
        <end position="255"/>
    </location>
</feature>
<feature type="transmembrane region" description="Helical" evidence="7">
    <location>
        <begin position="267"/>
        <end position="284"/>
    </location>
</feature>
<feature type="transmembrane region" description="Helical" evidence="7">
    <location>
        <begin position="477"/>
        <end position="497"/>
    </location>
</feature>
<evidence type="ECO:0000313" key="9">
    <source>
        <dbReference type="EMBL" id="EZF51131.1"/>
    </source>
</evidence>
<dbReference type="InterPro" id="IPR036259">
    <property type="entry name" value="MFS_trans_sf"/>
</dbReference>
<dbReference type="Pfam" id="PF07690">
    <property type="entry name" value="MFS_1"/>
    <property type="match status" value="1"/>
</dbReference>
<feature type="transmembrane region" description="Helical" evidence="7">
    <location>
        <begin position="305"/>
        <end position="328"/>
    </location>
</feature>
<keyword evidence="4 7" id="KW-1133">Transmembrane helix</keyword>
<dbReference type="PROSITE" id="PS50850">
    <property type="entry name" value="MFS"/>
    <property type="match status" value="1"/>
</dbReference>
<dbReference type="PANTHER" id="PTHR42718:SF9">
    <property type="entry name" value="MAJOR FACILITATOR SUPERFAMILY MULTIDRUG TRANSPORTER MFSC"/>
    <property type="match status" value="1"/>
</dbReference>
<dbReference type="Gene3D" id="1.20.1720.10">
    <property type="entry name" value="Multidrug resistance protein D"/>
    <property type="match status" value="1"/>
</dbReference>
<feature type="transmembrane region" description="Helical" evidence="7">
    <location>
        <begin position="25"/>
        <end position="50"/>
    </location>
</feature>
<name>A0A022VYM8_TRIRU</name>
<feature type="transmembrane region" description="Helical" evidence="7">
    <location>
        <begin position="154"/>
        <end position="175"/>
    </location>
</feature>
<evidence type="ECO:0000256" key="6">
    <source>
        <dbReference type="SAM" id="MobiDB-lite"/>
    </source>
</evidence>
<gene>
    <name evidence="9" type="ORF">H103_05508</name>
</gene>
<keyword evidence="5 7" id="KW-0472">Membrane</keyword>
<organism evidence="9">
    <name type="scientific">Trichophyton rubrum CBS 288.86</name>
    <dbReference type="NCBI Taxonomy" id="1215330"/>
    <lineage>
        <taxon>Eukaryota</taxon>
        <taxon>Fungi</taxon>
        <taxon>Dikarya</taxon>
        <taxon>Ascomycota</taxon>
        <taxon>Pezizomycotina</taxon>
        <taxon>Eurotiomycetes</taxon>
        <taxon>Eurotiomycetidae</taxon>
        <taxon>Onygenales</taxon>
        <taxon>Arthrodermataceae</taxon>
        <taxon>Trichophyton</taxon>
    </lineage>
</organism>
<feature type="transmembrane region" description="Helical" evidence="7">
    <location>
        <begin position="62"/>
        <end position="80"/>
    </location>
</feature>
<dbReference type="InterPro" id="IPR020846">
    <property type="entry name" value="MFS_dom"/>
</dbReference>
<feature type="transmembrane region" description="Helical" evidence="7">
    <location>
        <begin position="92"/>
        <end position="118"/>
    </location>
</feature>